<dbReference type="InterPro" id="IPR057693">
    <property type="entry name" value="DUF7933"/>
</dbReference>
<dbReference type="EMBL" id="CP058554">
    <property type="protein sequence ID" value="QMV74111.1"/>
    <property type="molecule type" value="Genomic_DNA"/>
</dbReference>
<gene>
    <name evidence="3" type="ORF">HS961_15400</name>
</gene>
<evidence type="ECO:0000313" key="4">
    <source>
        <dbReference type="Proteomes" id="UP000515240"/>
    </source>
</evidence>
<dbReference type="NCBIfam" id="TIGR01451">
    <property type="entry name" value="B_ant_repeat"/>
    <property type="match status" value="1"/>
</dbReference>
<dbReference type="PANTHER" id="PTHR34819">
    <property type="entry name" value="LARGE CYSTEINE-RICH PERIPLASMIC PROTEIN OMCB"/>
    <property type="match status" value="1"/>
</dbReference>
<dbReference type="Proteomes" id="UP000515240">
    <property type="component" value="Chromosome"/>
</dbReference>
<feature type="domain" description="DUF7933" evidence="2">
    <location>
        <begin position="639"/>
        <end position="755"/>
    </location>
</feature>
<feature type="domain" description="DUF7933" evidence="2">
    <location>
        <begin position="922"/>
        <end position="1039"/>
    </location>
</feature>
<sequence>MLVSAIGGAQAQDFLANKKFAPTDISANSQSILTFDFFNTSGGALDAAVTDTLPETMPPGQLWFSPADLALATLSGPGCTGGALALSDFLDAPAGTKAQTLSVSGLNLPYVPGSTDPACQLSIPVQSGDLSEDSNLINSVPQGGAYAMAGSNRLESDPFSATLRVRAPTSPFAVGKSFAPATIPAGGRSTLTITVKNNEPEAKSNVGFSDALPAGLTLLETPEFSGSCGPASTPSAMGSSSVSVVGATVAPGGICTVTALVEASAAASGALVNTIPAGAVSDGSSSNVVPAQSTLYVRSQIKMTKAFMSGSSAKTNLLPQPGNLHGRSFTTGAASAVVGQAVPVRVYFSNPLPLPLTGGTLTDTLPAGLVAVASEVGGTCVWSTPKPSLAANATTVALAGFTVPAANLIRGSLGSCYVEFWVKATSALGNTTNALNTSDVGFDGISGADIDAATSADLSVTASGSGGALSLSKTFYNDARTRSHTGTTGGLQVAKGEAFWMRVNVFNRLYDTTYSQVVVSDLLPNGVRAVQPLQALVQTTPDGDTAAASCAVNGSVSVADEAGRDRVSFSGASVPGAVGAAATNASLNQGCFFWIKLVSNQSGGYQNTIGANTVTSAQGVSNPSAVNARVAVTGDFNASKRFSPNQIGANGGAKTRLILSFDNSTAQTPITNLAVMDALPGSAAFGYLQNSQVMANTCAATVSITPGAANSSDRIDVTGGTVAAGGACQIEVELTHNGGNPLNFGKLTNRIPANAITNDQNQTNPLELTAELSQANMGISVVKSFPVSSAFGGQSVPLTLHFAATSSSSLPQGNISITDHLPAGMLIAPEPNLATTCKNEDGSAATNLTMPPGQDAFTFSGFYFSAYGDGQDSCDLTIDVFLSSTGNKVNSIPAGAITTDAGTTNASATEASLSALVNTAVQIAFAPKSIKARETSTLTLSVINVGTGARTGFELTNTLPAGLAIAPTPSASTSCGNGAVTAVPGGNALSIRGADVEANASCAISVQVSARAGTYVNDADDLSGSAYLDTSPAKDILTVEDDGSVPPGSAVTPVASLNGVSIVALSLMLLAWAWRNRRRAQR</sequence>
<evidence type="ECO:0000256" key="1">
    <source>
        <dbReference type="SAM" id="Phobius"/>
    </source>
</evidence>
<evidence type="ECO:0000259" key="2">
    <source>
        <dbReference type="Pfam" id="PF25564"/>
    </source>
</evidence>
<name>A0A7G5EJD6_9BURK</name>
<dbReference type="InterPro" id="IPR047589">
    <property type="entry name" value="DUF11_rpt"/>
</dbReference>
<dbReference type="KEGG" id="cpis:HS961_15400"/>
<reference evidence="3 4" key="1">
    <citation type="journal article" date="2020" name="G3 (Bethesda)">
        <title>CeMbio - The Caenorhabditis elegans Microbiome Resource.</title>
        <authorList>
            <person name="Dirksen P."/>
            <person name="Assie A."/>
            <person name="Zimmermann J."/>
            <person name="Zhang F."/>
            <person name="Tietje A.M."/>
            <person name="Marsh S.A."/>
            <person name="Felix M.A."/>
            <person name="Shapira M."/>
            <person name="Kaleta C."/>
            <person name="Schulenburg H."/>
            <person name="Samuel B."/>
        </authorList>
    </citation>
    <scope>NUCLEOTIDE SEQUENCE [LARGE SCALE GENOMIC DNA]</scope>
    <source>
        <strain evidence="3 4">BIGb0172</strain>
    </source>
</reference>
<dbReference type="PANTHER" id="PTHR34819:SF5">
    <property type="entry name" value="CONSERVED REPEAT DOMAIN PROTEIN"/>
    <property type="match status" value="1"/>
</dbReference>
<feature type="domain" description="DUF7933" evidence="2">
    <location>
        <begin position="174"/>
        <end position="297"/>
    </location>
</feature>
<keyword evidence="1" id="KW-0812">Transmembrane</keyword>
<keyword evidence="1" id="KW-1133">Transmembrane helix</keyword>
<evidence type="ECO:0000313" key="3">
    <source>
        <dbReference type="EMBL" id="QMV74111.1"/>
    </source>
</evidence>
<dbReference type="AlphaFoldDB" id="A0A7G5EJD6"/>
<proteinExistence type="predicted"/>
<organism evidence="3 4">
    <name type="scientific">Comamonas piscis</name>
    <dbReference type="NCBI Taxonomy" id="1562974"/>
    <lineage>
        <taxon>Bacteria</taxon>
        <taxon>Pseudomonadati</taxon>
        <taxon>Pseudomonadota</taxon>
        <taxon>Betaproteobacteria</taxon>
        <taxon>Burkholderiales</taxon>
        <taxon>Comamonadaceae</taxon>
        <taxon>Comamonas</taxon>
    </lineage>
</organism>
<keyword evidence="1" id="KW-0472">Membrane</keyword>
<keyword evidence="4" id="KW-1185">Reference proteome</keyword>
<feature type="domain" description="DUF7933" evidence="2">
    <location>
        <begin position="781"/>
        <end position="913"/>
    </location>
</feature>
<protein>
    <submittedName>
        <fullName evidence="3">DUF11 domain-containing protein</fullName>
    </submittedName>
</protein>
<accession>A0A7G5EJD6</accession>
<feature type="transmembrane region" description="Helical" evidence="1">
    <location>
        <begin position="1054"/>
        <end position="1074"/>
    </location>
</feature>
<dbReference type="InterPro" id="IPR051172">
    <property type="entry name" value="Chlamydia_OmcB"/>
</dbReference>
<dbReference type="Pfam" id="PF25564">
    <property type="entry name" value="DUF7933"/>
    <property type="match status" value="4"/>
</dbReference>
<dbReference type="RefSeq" id="WP_182323443.1">
    <property type="nucleotide sequence ID" value="NZ_CP058554.1"/>
</dbReference>